<reference evidence="4" key="2">
    <citation type="submission" date="2021-03" db="EMBL/GenBank/DDBJ databases">
        <authorList>
            <person name="Guerrero-Cozar I."/>
            <person name="Gomez-Garrido J."/>
            <person name="Berbel C."/>
            <person name="Martinez-Blanch J.F."/>
            <person name="Alioto T."/>
            <person name="Claros M.G."/>
            <person name="Gagnaire P.A."/>
            <person name="Manchado M."/>
        </authorList>
    </citation>
    <scope>NUCLEOTIDE SEQUENCE</scope>
    <source>
        <strain evidence="4">Sse05_10M</strain>
        <tissue evidence="4">Blood</tissue>
    </source>
</reference>
<proteinExistence type="predicted"/>
<keyword evidence="2" id="KW-1133">Transmembrane helix</keyword>
<evidence type="ECO:0000313" key="4">
    <source>
        <dbReference type="EMBL" id="KAG7502769.1"/>
    </source>
</evidence>
<feature type="signal peptide" evidence="3">
    <location>
        <begin position="1"/>
        <end position="24"/>
    </location>
</feature>
<accession>A0AAV6RBH5</accession>
<evidence type="ECO:0000256" key="2">
    <source>
        <dbReference type="SAM" id="Phobius"/>
    </source>
</evidence>
<evidence type="ECO:0000256" key="1">
    <source>
        <dbReference type="SAM" id="MobiDB-lite"/>
    </source>
</evidence>
<gene>
    <name evidence="4" type="ORF">JOB18_026167</name>
</gene>
<keyword evidence="5" id="KW-1185">Reference proteome</keyword>
<organism evidence="4 5">
    <name type="scientific">Solea senegalensis</name>
    <name type="common">Senegalese sole</name>
    <dbReference type="NCBI Taxonomy" id="28829"/>
    <lineage>
        <taxon>Eukaryota</taxon>
        <taxon>Metazoa</taxon>
        <taxon>Chordata</taxon>
        <taxon>Craniata</taxon>
        <taxon>Vertebrata</taxon>
        <taxon>Euteleostomi</taxon>
        <taxon>Actinopterygii</taxon>
        <taxon>Neopterygii</taxon>
        <taxon>Teleostei</taxon>
        <taxon>Neoteleostei</taxon>
        <taxon>Acanthomorphata</taxon>
        <taxon>Carangaria</taxon>
        <taxon>Pleuronectiformes</taxon>
        <taxon>Pleuronectoidei</taxon>
        <taxon>Soleidae</taxon>
        <taxon>Solea</taxon>
    </lineage>
</organism>
<feature type="transmembrane region" description="Helical" evidence="2">
    <location>
        <begin position="155"/>
        <end position="180"/>
    </location>
</feature>
<dbReference type="AlphaFoldDB" id="A0AAV6RBH5"/>
<keyword evidence="3" id="KW-0732">Signal</keyword>
<dbReference type="EMBL" id="JAGKHQ010000012">
    <property type="protein sequence ID" value="KAG7502767.1"/>
    <property type="molecule type" value="Genomic_DNA"/>
</dbReference>
<keyword evidence="2" id="KW-0812">Transmembrane</keyword>
<name>A0AAV6RBH5_SOLSE</name>
<dbReference type="Proteomes" id="UP000693946">
    <property type="component" value="Linkage Group LG2"/>
</dbReference>
<evidence type="ECO:0000313" key="5">
    <source>
        <dbReference type="Proteomes" id="UP000693946"/>
    </source>
</evidence>
<reference evidence="4 5" key="1">
    <citation type="journal article" date="2021" name="Sci. Rep.">
        <title>Chromosome anchoring in Senegalese sole (Solea senegalensis) reveals sex-associated markers and genome rearrangements in flatfish.</title>
        <authorList>
            <person name="Guerrero-Cozar I."/>
            <person name="Gomez-Garrido J."/>
            <person name="Berbel C."/>
            <person name="Martinez-Blanch J.F."/>
            <person name="Alioto T."/>
            <person name="Claros M.G."/>
            <person name="Gagnaire P.A."/>
            <person name="Manchado M."/>
        </authorList>
    </citation>
    <scope>NUCLEOTIDE SEQUENCE [LARGE SCALE GENOMIC DNA]</scope>
    <source>
        <strain evidence="4">Sse05_10M</strain>
    </source>
</reference>
<dbReference type="EMBL" id="JAGKHQ010000012">
    <property type="protein sequence ID" value="KAG7502769.1"/>
    <property type="molecule type" value="Genomic_DNA"/>
</dbReference>
<comment type="caution">
    <text evidence="4">The sequence shown here is derived from an EMBL/GenBank/DDBJ whole genome shotgun (WGS) entry which is preliminary data.</text>
</comment>
<evidence type="ECO:0000256" key="3">
    <source>
        <dbReference type="SAM" id="SignalP"/>
    </source>
</evidence>
<keyword evidence="2" id="KW-0472">Membrane</keyword>
<sequence length="225" mass="25753">MMTARSFSIFIVICLNFILHQCHGFEVNQPQFQTVNPDGSATICCEYTVDNVSVKDVRLNSITQGNKPHMLCKKGMTHCKNITMHSENPKKWLFILLNIGPEAMDVEYECEFTVTINDLDVERKGWTPTRLQRGRQETGKSRVTPPPDPHQLNQLSWILIGLLTVIFLCGCVLACLYISLRVQKQRLCSSFRPALQYNNNNAENSTYVEMRKAPFLTNKGFDIYN</sequence>
<protein>
    <submittedName>
        <fullName evidence="4">Uncharacterized protein</fullName>
    </submittedName>
</protein>
<feature type="chain" id="PRO_5044715146" evidence="3">
    <location>
        <begin position="25"/>
        <end position="225"/>
    </location>
</feature>
<feature type="region of interest" description="Disordered" evidence="1">
    <location>
        <begin position="127"/>
        <end position="147"/>
    </location>
</feature>